<comment type="caution">
    <text evidence="1">The sequence shown here is derived from an EMBL/GenBank/DDBJ whole genome shotgun (WGS) entry which is preliminary data.</text>
</comment>
<reference evidence="1" key="2">
    <citation type="submission" date="2023-06" db="EMBL/GenBank/DDBJ databases">
        <authorList>
            <person name="Ma L."/>
            <person name="Liu K.-W."/>
            <person name="Li Z."/>
            <person name="Hsiao Y.-Y."/>
            <person name="Qi Y."/>
            <person name="Fu T."/>
            <person name="Tang G."/>
            <person name="Zhang D."/>
            <person name="Sun W.-H."/>
            <person name="Liu D.-K."/>
            <person name="Li Y."/>
            <person name="Chen G.-Z."/>
            <person name="Liu X.-D."/>
            <person name="Liao X.-Y."/>
            <person name="Jiang Y.-T."/>
            <person name="Yu X."/>
            <person name="Hao Y."/>
            <person name="Huang J."/>
            <person name="Zhao X.-W."/>
            <person name="Ke S."/>
            <person name="Chen Y.-Y."/>
            <person name="Wu W.-L."/>
            <person name="Hsu J.-L."/>
            <person name="Lin Y.-F."/>
            <person name="Huang M.-D."/>
            <person name="Li C.-Y."/>
            <person name="Huang L."/>
            <person name="Wang Z.-W."/>
            <person name="Zhao X."/>
            <person name="Zhong W.-Y."/>
            <person name="Peng D.-H."/>
            <person name="Ahmad S."/>
            <person name="Lan S."/>
            <person name="Zhang J.-S."/>
            <person name="Tsai W.-C."/>
            <person name="Van De Peer Y."/>
            <person name="Liu Z.-J."/>
        </authorList>
    </citation>
    <scope>NUCLEOTIDE SEQUENCE</scope>
    <source>
        <strain evidence="1">SCP</strain>
        <tissue evidence="1">Leaves</tissue>
    </source>
</reference>
<dbReference type="AlphaFoldDB" id="A0AAV9B809"/>
<proteinExistence type="predicted"/>
<organism evidence="1 2">
    <name type="scientific">Acorus gramineus</name>
    <name type="common">Dwarf sweet flag</name>
    <dbReference type="NCBI Taxonomy" id="55184"/>
    <lineage>
        <taxon>Eukaryota</taxon>
        <taxon>Viridiplantae</taxon>
        <taxon>Streptophyta</taxon>
        <taxon>Embryophyta</taxon>
        <taxon>Tracheophyta</taxon>
        <taxon>Spermatophyta</taxon>
        <taxon>Magnoliopsida</taxon>
        <taxon>Liliopsida</taxon>
        <taxon>Acoraceae</taxon>
        <taxon>Acorus</taxon>
    </lineage>
</organism>
<evidence type="ECO:0000313" key="2">
    <source>
        <dbReference type="Proteomes" id="UP001179952"/>
    </source>
</evidence>
<name>A0AAV9B809_ACOGR</name>
<protein>
    <submittedName>
        <fullName evidence="1">Uncharacterized protein</fullName>
    </submittedName>
</protein>
<gene>
    <name evidence="1" type="ORF">QJS04_geneDACA015220</name>
</gene>
<dbReference type="Proteomes" id="UP001179952">
    <property type="component" value="Unassembled WGS sequence"/>
</dbReference>
<evidence type="ECO:0000313" key="1">
    <source>
        <dbReference type="EMBL" id="KAK1272521.1"/>
    </source>
</evidence>
<sequence length="90" mass="10114">MCANVNGARWVRAYFSASLQVPICSNSRNCNPWSFSSRVDLFLRSFSRLAIAQIKAGWRSLKVIDQRILCISRNADLKALASGSWASFEK</sequence>
<keyword evidence="2" id="KW-1185">Reference proteome</keyword>
<accession>A0AAV9B809</accession>
<reference evidence="1" key="1">
    <citation type="journal article" date="2023" name="Nat. Commun.">
        <title>Diploid and tetraploid genomes of Acorus and the evolution of monocots.</title>
        <authorList>
            <person name="Ma L."/>
            <person name="Liu K.W."/>
            <person name="Li Z."/>
            <person name="Hsiao Y.Y."/>
            <person name="Qi Y."/>
            <person name="Fu T."/>
            <person name="Tang G.D."/>
            <person name="Zhang D."/>
            <person name="Sun W.H."/>
            <person name="Liu D.K."/>
            <person name="Li Y."/>
            <person name="Chen G.Z."/>
            <person name="Liu X.D."/>
            <person name="Liao X.Y."/>
            <person name="Jiang Y.T."/>
            <person name="Yu X."/>
            <person name="Hao Y."/>
            <person name="Huang J."/>
            <person name="Zhao X.W."/>
            <person name="Ke S."/>
            <person name="Chen Y.Y."/>
            <person name="Wu W.L."/>
            <person name="Hsu J.L."/>
            <person name="Lin Y.F."/>
            <person name="Huang M.D."/>
            <person name="Li C.Y."/>
            <person name="Huang L."/>
            <person name="Wang Z.W."/>
            <person name="Zhao X."/>
            <person name="Zhong W.Y."/>
            <person name="Peng D.H."/>
            <person name="Ahmad S."/>
            <person name="Lan S."/>
            <person name="Zhang J.S."/>
            <person name="Tsai W.C."/>
            <person name="Van de Peer Y."/>
            <person name="Liu Z.J."/>
        </authorList>
    </citation>
    <scope>NUCLEOTIDE SEQUENCE</scope>
    <source>
        <strain evidence="1">SCP</strain>
    </source>
</reference>
<dbReference type="EMBL" id="JAUJYN010000004">
    <property type="protein sequence ID" value="KAK1272521.1"/>
    <property type="molecule type" value="Genomic_DNA"/>
</dbReference>